<protein>
    <recommendedName>
        <fullName evidence="5">Carbohydrate esterase family 16 protein</fullName>
    </recommendedName>
</protein>
<feature type="signal peptide" evidence="2">
    <location>
        <begin position="1"/>
        <end position="19"/>
    </location>
</feature>
<dbReference type="STRING" id="767769.A0A1L9U888"/>
<dbReference type="PANTHER" id="PTHR45648:SF22">
    <property type="entry name" value="GDSL LIPASE_ACYLHYDROLASE FAMILY PROTEIN (AFU_ORTHOLOGUE AFUA_4G14700)"/>
    <property type="match status" value="1"/>
</dbReference>
<evidence type="ECO:0008006" key="5">
    <source>
        <dbReference type="Google" id="ProtNLM"/>
    </source>
</evidence>
<dbReference type="GeneID" id="93578336"/>
<keyword evidence="1" id="KW-0378">Hydrolase</keyword>
<evidence type="ECO:0000313" key="4">
    <source>
        <dbReference type="Proteomes" id="UP000184499"/>
    </source>
</evidence>
<dbReference type="InterPro" id="IPR036514">
    <property type="entry name" value="SGNH_hydro_sf"/>
</dbReference>
<evidence type="ECO:0000313" key="3">
    <source>
        <dbReference type="EMBL" id="OJJ67907.1"/>
    </source>
</evidence>
<dbReference type="EMBL" id="KV878692">
    <property type="protein sequence ID" value="OJJ67907.1"/>
    <property type="molecule type" value="Genomic_DNA"/>
</dbReference>
<evidence type="ECO:0000256" key="2">
    <source>
        <dbReference type="SAM" id="SignalP"/>
    </source>
</evidence>
<dbReference type="VEuPathDB" id="FungiDB:ASPBRDRAFT_47409"/>
<gene>
    <name evidence="3" type="ORF">ASPBRDRAFT_47409</name>
</gene>
<evidence type="ECO:0000256" key="1">
    <source>
        <dbReference type="ARBA" id="ARBA00022801"/>
    </source>
</evidence>
<feature type="chain" id="PRO_5012883100" description="Carbohydrate esterase family 16 protein" evidence="2">
    <location>
        <begin position="20"/>
        <end position="356"/>
    </location>
</feature>
<accession>A0A1L9U888</accession>
<dbReference type="PANTHER" id="PTHR45648">
    <property type="entry name" value="GDSL LIPASE/ACYLHYDROLASE FAMILY PROTEIN (AFU_ORTHOLOGUE AFUA_4G14700)"/>
    <property type="match status" value="1"/>
</dbReference>
<keyword evidence="4" id="KW-1185">Reference proteome</keyword>
<dbReference type="Proteomes" id="UP000184499">
    <property type="component" value="Unassembled WGS sequence"/>
</dbReference>
<dbReference type="Pfam" id="PF00657">
    <property type="entry name" value="Lipase_GDSL"/>
    <property type="match status" value="1"/>
</dbReference>
<keyword evidence="2" id="KW-0732">Signal</keyword>
<dbReference type="OMA" id="KYFVIMN"/>
<dbReference type="Gene3D" id="3.40.50.1110">
    <property type="entry name" value="SGNH hydrolase"/>
    <property type="match status" value="1"/>
</dbReference>
<dbReference type="SUPFAM" id="SSF52266">
    <property type="entry name" value="SGNH hydrolase"/>
    <property type="match status" value="1"/>
</dbReference>
<reference evidence="4" key="1">
    <citation type="journal article" date="2017" name="Genome Biol.">
        <title>Comparative genomics reveals high biological diversity and specific adaptations in the industrially and medically important fungal genus Aspergillus.</title>
        <authorList>
            <person name="de Vries R.P."/>
            <person name="Riley R."/>
            <person name="Wiebenga A."/>
            <person name="Aguilar-Osorio G."/>
            <person name="Amillis S."/>
            <person name="Uchima C.A."/>
            <person name="Anderluh G."/>
            <person name="Asadollahi M."/>
            <person name="Askin M."/>
            <person name="Barry K."/>
            <person name="Battaglia E."/>
            <person name="Bayram O."/>
            <person name="Benocci T."/>
            <person name="Braus-Stromeyer S.A."/>
            <person name="Caldana C."/>
            <person name="Canovas D."/>
            <person name="Cerqueira G.C."/>
            <person name="Chen F."/>
            <person name="Chen W."/>
            <person name="Choi C."/>
            <person name="Clum A."/>
            <person name="Dos Santos R.A."/>
            <person name="Damasio A.R."/>
            <person name="Diallinas G."/>
            <person name="Emri T."/>
            <person name="Fekete E."/>
            <person name="Flipphi M."/>
            <person name="Freyberg S."/>
            <person name="Gallo A."/>
            <person name="Gournas C."/>
            <person name="Habgood R."/>
            <person name="Hainaut M."/>
            <person name="Harispe M.L."/>
            <person name="Henrissat B."/>
            <person name="Hilden K.S."/>
            <person name="Hope R."/>
            <person name="Hossain A."/>
            <person name="Karabika E."/>
            <person name="Karaffa L."/>
            <person name="Karanyi Z."/>
            <person name="Krasevec N."/>
            <person name="Kuo A."/>
            <person name="Kusch H."/>
            <person name="LaButti K."/>
            <person name="Lagendijk E.L."/>
            <person name="Lapidus A."/>
            <person name="Levasseur A."/>
            <person name="Lindquist E."/>
            <person name="Lipzen A."/>
            <person name="Logrieco A.F."/>
            <person name="MacCabe A."/>
            <person name="Maekelae M.R."/>
            <person name="Malavazi I."/>
            <person name="Melin P."/>
            <person name="Meyer V."/>
            <person name="Mielnichuk N."/>
            <person name="Miskei M."/>
            <person name="Molnar A.P."/>
            <person name="Mule G."/>
            <person name="Ngan C.Y."/>
            <person name="Orejas M."/>
            <person name="Orosz E."/>
            <person name="Ouedraogo J.P."/>
            <person name="Overkamp K.M."/>
            <person name="Park H.-S."/>
            <person name="Perrone G."/>
            <person name="Piumi F."/>
            <person name="Punt P.J."/>
            <person name="Ram A.F."/>
            <person name="Ramon A."/>
            <person name="Rauscher S."/>
            <person name="Record E."/>
            <person name="Riano-Pachon D.M."/>
            <person name="Robert V."/>
            <person name="Roehrig J."/>
            <person name="Ruller R."/>
            <person name="Salamov A."/>
            <person name="Salih N.S."/>
            <person name="Samson R.A."/>
            <person name="Sandor E."/>
            <person name="Sanguinetti M."/>
            <person name="Schuetze T."/>
            <person name="Sepcic K."/>
            <person name="Shelest E."/>
            <person name="Sherlock G."/>
            <person name="Sophianopoulou V."/>
            <person name="Squina F.M."/>
            <person name="Sun H."/>
            <person name="Susca A."/>
            <person name="Todd R.B."/>
            <person name="Tsang A."/>
            <person name="Unkles S.E."/>
            <person name="van de Wiele N."/>
            <person name="van Rossen-Uffink D."/>
            <person name="Oliveira J.V."/>
            <person name="Vesth T.C."/>
            <person name="Visser J."/>
            <person name="Yu J.-H."/>
            <person name="Zhou M."/>
            <person name="Andersen M.R."/>
            <person name="Archer D.B."/>
            <person name="Baker S.E."/>
            <person name="Benoit I."/>
            <person name="Brakhage A.A."/>
            <person name="Braus G.H."/>
            <person name="Fischer R."/>
            <person name="Frisvad J.C."/>
            <person name="Goldman G.H."/>
            <person name="Houbraken J."/>
            <person name="Oakley B."/>
            <person name="Pocsi I."/>
            <person name="Scazzocchio C."/>
            <person name="Seiboth B."/>
            <person name="vanKuyk P.A."/>
            <person name="Wortman J."/>
            <person name="Dyer P.S."/>
            <person name="Grigoriev I.V."/>
        </authorList>
    </citation>
    <scope>NUCLEOTIDE SEQUENCE [LARGE SCALE GENOMIC DNA]</scope>
    <source>
        <strain evidence="4">CBS 101740 / IMI 381727 / IBT 21946</strain>
    </source>
</reference>
<proteinExistence type="predicted"/>
<sequence>MGLLRCIGLILLGLEAALAQSSSQKWDLKDFKTLVTFGDSYTDDTRISYFFNHNGSAPPVGWVEPITNSSSSGGYIWGHFVHQYANLSHRYNYAVSGASCSNKITPRATSFGLYPSVLEYQVPAFTADNAYHLPNTGEKFLHNDPDSTIYSIWIGTNDLGNYAFLTDSQVANKTIPDYIDCVFNALDGVYTAGKGKYFVIMNMVPLQLAPLYATPENGGIGENNYWPDKSGNFTEISYRMWEQVSTVNQVYDYRAPFEWVVRKRYPGAKVAVMDMYELISDIYYHPKEYLNGSAPANVTGYIHHCDVEGSECQTLSSPDSFLWYDQLHPSQRTDEIIAEEFVKVVRGESAYATYWS</sequence>
<dbReference type="OrthoDB" id="1600564at2759"/>
<name>A0A1L9U888_ASPBC</name>
<dbReference type="AlphaFoldDB" id="A0A1L9U888"/>
<dbReference type="CDD" id="cd01846">
    <property type="entry name" value="fatty_acyltransferase_like"/>
    <property type="match status" value="1"/>
</dbReference>
<dbReference type="RefSeq" id="XP_067475156.1">
    <property type="nucleotide sequence ID" value="XM_067625848.1"/>
</dbReference>
<organism evidence="3 4">
    <name type="scientific">Aspergillus brasiliensis (strain CBS 101740 / IMI 381727 / IBT 21946)</name>
    <dbReference type="NCBI Taxonomy" id="767769"/>
    <lineage>
        <taxon>Eukaryota</taxon>
        <taxon>Fungi</taxon>
        <taxon>Dikarya</taxon>
        <taxon>Ascomycota</taxon>
        <taxon>Pezizomycotina</taxon>
        <taxon>Eurotiomycetes</taxon>
        <taxon>Eurotiomycetidae</taxon>
        <taxon>Eurotiales</taxon>
        <taxon>Aspergillaceae</taxon>
        <taxon>Aspergillus</taxon>
        <taxon>Aspergillus subgen. Circumdati</taxon>
    </lineage>
</organism>
<dbReference type="InterPro" id="IPR001087">
    <property type="entry name" value="GDSL"/>
</dbReference>
<dbReference type="GO" id="GO:0016788">
    <property type="term" value="F:hydrolase activity, acting on ester bonds"/>
    <property type="evidence" value="ECO:0007669"/>
    <property type="project" value="InterPro"/>
</dbReference>
<dbReference type="InterPro" id="IPR051058">
    <property type="entry name" value="GDSL_Est/Lipase"/>
</dbReference>